<keyword evidence="2" id="KW-0732">Signal</keyword>
<name>A0ABM1MEH2_NICVS</name>
<organism evidence="3 4">
    <name type="scientific">Nicrophorus vespilloides</name>
    <name type="common">Boreal carrion beetle</name>
    <dbReference type="NCBI Taxonomy" id="110193"/>
    <lineage>
        <taxon>Eukaryota</taxon>
        <taxon>Metazoa</taxon>
        <taxon>Ecdysozoa</taxon>
        <taxon>Arthropoda</taxon>
        <taxon>Hexapoda</taxon>
        <taxon>Insecta</taxon>
        <taxon>Pterygota</taxon>
        <taxon>Neoptera</taxon>
        <taxon>Endopterygota</taxon>
        <taxon>Coleoptera</taxon>
        <taxon>Polyphaga</taxon>
        <taxon>Staphyliniformia</taxon>
        <taxon>Silphidae</taxon>
        <taxon>Nicrophorinae</taxon>
        <taxon>Nicrophorus</taxon>
    </lineage>
</organism>
<dbReference type="RefSeq" id="XP_017772972.1">
    <property type="nucleotide sequence ID" value="XM_017917483.1"/>
</dbReference>
<reference evidence="4" key="1">
    <citation type="submission" date="2025-08" db="UniProtKB">
        <authorList>
            <consortium name="RefSeq"/>
        </authorList>
    </citation>
    <scope>IDENTIFICATION</scope>
    <source>
        <tissue evidence="4">Whole Larva</tissue>
    </source>
</reference>
<evidence type="ECO:0000256" key="2">
    <source>
        <dbReference type="SAM" id="SignalP"/>
    </source>
</evidence>
<keyword evidence="3" id="KW-1185">Reference proteome</keyword>
<dbReference type="GeneID" id="108560055"/>
<sequence length="623" mass="71330">MELFKVLHLLTILVSLCQGETKLPVTIARTELKVSRSLDPDSMQTLQVVTRDGGIAHLIVKKRDNKPTSRSYNNWIPINSMVWSSESTTKPAETRVKKASNIIDSDIIPYVPRPVTIQSGDVYVKNARDVKKGRSVEIGKDGIPVIHGVRVPDDENDKHETWRNARVINGKLYPYEEGYKPPAAVPLGELIYATKEKHAEDDEGVGPFTKEDNFKPQTTNEPVGPFSVKDNLDEPTKPVNYINFNGAKYGGPFTREDNLRSTNAKLIDYIKEINNKEAKRDYFSNRKYRAVETPQLQRRMLQYQGHNYYPNSQLYTPTTKLSPVNFNEGVRTPVLQYAHPELGVQPAKIQQEDEYSYDKQNQRNGARQSQYTPNSVEYYKKDVLNYPYNSYYIKPKQPEQPFWFKITESIKDNVQNGLERMQQLTRPVFEPIVEATHKISYNLGFSHQQPAQKKVGILAPIGSNAILPALGLVAGGAALGLGAAAVGRFLEPSEMRAFNEEPQYNNKILVLLESINDENNNNNKKERRRFARDLNSVSDESFCTQRQVCQDIVNEPNESVREYMVMRLRVWLEDWSHLRNPDTDMDKSFKPMEHLLDAIRKGDCSQVSCKRFKTQQTFKPKSY</sequence>
<gene>
    <name evidence="4" type="primary">LOC108560055</name>
</gene>
<evidence type="ECO:0000313" key="4">
    <source>
        <dbReference type="RefSeq" id="XP_017772972.1"/>
    </source>
</evidence>
<evidence type="ECO:0000313" key="3">
    <source>
        <dbReference type="Proteomes" id="UP000695000"/>
    </source>
</evidence>
<dbReference type="Proteomes" id="UP000695000">
    <property type="component" value="Unplaced"/>
</dbReference>
<protein>
    <submittedName>
        <fullName evidence="4">Uncharacterized protein LOC108560055</fullName>
    </submittedName>
</protein>
<accession>A0ABM1MEH2</accession>
<proteinExistence type="predicted"/>
<feature type="signal peptide" evidence="2">
    <location>
        <begin position="1"/>
        <end position="19"/>
    </location>
</feature>
<evidence type="ECO:0000256" key="1">
    <source>
        <dbReference type="SAM" id="MobiDB-lite"/>
    </source>
</evidence>
<feature type="region of interest" description="Disordered" evidence="1">
    <location>
        <begin position="201"/>
        <end position="232"/>
    </location>
</feature>
<feature type="chain" id="PRO_5047045751" evidence="2">
    <location>
        <begin position="20"/>
        <end position="623"/>
    </location>
</feature>